<keyword evidence="3" id="KW-1185">Reference proteome</keyword>
<dbReference type="GO" id="GO:0016853">
    <property type="term" value="F:isomerase activity"/>
    <property type="evidence" value="ECO:0007669"/>
    <property type="project" value="UniProtKB-KW"/>
</dbReference>
<dbReference type="InterPro" id="IPR050282">
    <property type="entry name" value="Cycloisomerase_2"/>
</dbReference>
<organism evidence="2 3">
    <name type="scientific">Crepidotus variabilis</name>
    <dbReference type="NCBI Taxonomy" id="179855"/>
    <lineage>
        <taxon>Eukaryota</taxon>
        <taxon>Fungi</taxon>
        <taxon>Dikarya</taxon>
        <taxon>Basidiomycota</taxon>
        <taxon>Agaricomycotina</taxon>
        <taxon>Agaricomycetes</taxon>
        <taxon>Agaricomycetidae</taxon>
        <taxon>Agaricales</taxon>
        <taxon>Agaricineae</taxon>
        <taxon>Crepidotaceae</taxon>
        <taxon>Crepidotus</taxon>
    </lineage>
</organism>
<dbReference type="PANTHER" id="PTHR30344:SF1">
    <property type="entry name" value="6-PHOSPHOGLUCONOLACTONASE"/>
    <property type="match status" value="1"/>
</dbReference>
<dbReference type="OrthoDB" id="9972196at2759"/>
<evidence type="ECO:0000256" key="1">
    <source>
        <dbReference type="ARBA" id="ARBA00005564"/>
    </source>
</evidence>
<evidence type="ECO:0000313" key="3">
    <source>
        <dbReference type="Proteomes" id="UP000807306"/>
    </source>
</evidence>
<keyword evidence="2" id="KW-0413">Isomerase</keyword>
<comment type="similarity">
    <text evidence="1">Belongs to the cycloisomerase 2 family.</text>
</comment>
<name>A0A9P6EM88_9AGAR</name>
<dbReference type="AlphaFoldDB" id="A0A9P6EM88"/>
<comment type="caution">
    <text evidence="2">The sequence shown here is derived from an EMBL/GenBank/DDBJ whole genome shotgun (WGS) entry which is preliminary data.</text>
</comment>
<sequence>MVKLTVLAGGFSTFISTYVFDSDAGSLNLVKDTTTGGNPSWITLHPQNSSILYAVNENPTGALQSFTVGQDGALTLVDTVNTGGNGPTFTAVLSTGEVTGLNFGSASMAIVPTDPNDPLKFVDSPNNLVSFPVPSNPHMSLEHKGEVFIPDLGGDKIWRLKKNGSKFAVQGKIDFPLGNGPRHIAIKDEILFTVHETSSRLTAQTIPTGASGSTPLIANVSTVPPPPSPGFNGSFFAAEILISESTTAFPDSYIYVSNRNLGPDLDPKGDTIAIFQYKNSSSTTEATAGGDQAAAMRRNAHSRVFSRRQTDATSQGQLVLIAQIPTGLNQIRSMALGSVKDGGDEFLIAGANTQGGVAVFKRTDGGKNLELVTRNTDHQNRTSFVFL</sequence>
<dbReference type="SUPFAM" id="SSF51004">
    <property type="entry name" value="C-terminal (heme d1) domain of cytochrome cd1-nitrite reductase"/>
    <property type="match status" value="1"/>
</dbReference>
<dbReference type="InterPro" id="IPR011048">
    <property type="entry name" value="Haem_d1_sf"/>
</dbReference>
<dbReference type="PANTHER" id="PTHR30344">
    <property type="entry name" value="6-PHOSPHOGLUCONOLACTONASE-RELATED"/>
    <property type="match status" value="1"/>
</dbReference>
<accession>A0A9P6EM88</accession>
<dbReference type="Pfam" id="PF10282">
    <property type="entry name" value="Lactonase"/>
    <property type="match status" value="1"/>
</dbReference>
<dbReference type="Gene3D" id="2.130.10.10">
    <property type="entry name" value="YVTN repeat-like/Quinoprotein amine dehydrogenase"/>
    <property type="match status" value="1"/>
</dbReference>
<reference evidence="2" key="1">
    <citation type="submission" date="2020-11" db="EMBL/GenBank/DDBJ databases">
        <authorList>
            <consortium name="DOE Joint Genome Institute"/>
            <person name="Ahrendt S."/>
            <person name="Riley R."/>
            <person name="Andreopoulos W."/>
            <person name="Labutti K."/>
            <person name="Pangilinan J."/>
            <person name="Ruiz-Duenas F.J."/>
            <person name="Barrasa J.M."/>
            <person name="Sanchez-Garcia M."/>
            <person name="Camarero S."/>
            <person name="Miyauchi S."/>
            <person name="Serrano A."/>
            <person name="Linde D."/>
            <person name="Babiker R."/>
            <person name="Drula E."/>
            <person name="Ayuso-Fernandez I."/>
            <person name="Pacheco R."/>
            <person name="Padilla G."/>
            <person name="Ferreira P."/>
            <person name="Barriuso J."/>
            <person name="Kellner H."/>
            <person name="Castanera R."/>
            <person name="Alfaro M."/>
            <person name="Ramirez L."/>
            <person name="Pisabarro A.G."/>
            <person name="Kuo A."/>
            <person name="Tritt A."/>
            <person name="Lipzen A."/>
            <person name="He G."/>
            <person name="Yan M."/>
            <person name="Ng V."/>
            <person name="Cullen D."/>
            <person name="Martin F."/>
            <person name="Rosso M.-N."/>
            <person name="Henrissat B."/>
            <person name="Hibbett D."/>
            <person name="Martinez A.T."/>
            <person name="Grigoriev I.V."/>
        </authorList>
    </citation>
    <scope>NUCLEOTIDE SEQUENCE</scope>
    <source>
        <strain evidence="2">CBS 506.95</strain>
    </source>
</reference>
<gene>
    <name evidence="2" type="ORF">CPB83DRAFT_809118</name>
</gene>
<protein>
    <submittedName>
        <fullName evidence="2">Isomerase YbhE</fullName>
    </submittedName>
</protein>
<dbReference type="GO" id="GO:0017057">
    <property type="term" value="F:6-phosphogluconolactonase activity"/>
    <property type="evidence" value="ECO:0007669"/>
    <property type="project" value="TreeGrafter"/>
</dbReference>
<dbReference type="Proteomes" id="UP000807306">
    <property type="component" value="Unassembled WGS sequence"/>
</dbReference>
<proteinExistence type="inferred from homology"/>
<dbReference type="EMBL" id="MU157835">
    <property type="protein sequence ID" value="KAF9531433.1"/>
    <property type="molecule type" value="Genomic_DNA"/>
</dbReference>
<dbReference type="InterPro" id="IPR015943">
    <property type="entry name" value="WD40/YVTN_repeat-like_dom_sf"/>
</dbReference>
<evidence type="ECO:0000313" key="2">
    <source>
        <dbReference type="EMBL" id="KAF9531433.1"/>
    </source>
</evidence>
<dbReference type="InterPro" id="IPR019405">
    <property type="entry name" value="Lactonase_7-beta_prop"/>
</dbReference>